<dbReference type="AlphaFoldDB" id="A0A9D4ZN99"/>
<keyword evidence="2" id="KW-1185">Reference proteome</keyword>
<organism evidence="1 2">
    <name type="scientific">Adiantum capillus-veneris</name>
    <name type="common">Maidenhair fern</name>
    <dbReference type="NCBI Taxonomy" id="13818"/>
    <lineage>
        <taxon>Eukaryota</taxon>
        <taxon>Viridiplantae</taxon>
        <taxon>Streptophyta</taxon>
        <taxon>Embryophyta</taxon>
        <taxon>Tracheophyta</taxon>
        <taxon>Polypodiopsida</taxon>
        <taxon>Polypodiidae</taxon>
        <taxon>Polypodiales</taxon>
        <taxon>Pteridineae</taxon>
        <taxon>Pteridaceae</taxon>
        <taxon>Vittarioideae</taxon>
        <taxon>Adiantum</taxon>
    </lineage>
</organism>
<dbReference type="OrthoDB" id="1969385at2759"/>
<reference evidence="1 2" key="1">
    <citation type="submission" date="2021-01" db="EMBL/GenBank/DDBJ databases">
        <title>Adiantum capillus-veneris genome.</title>
        <authorList>
            <person name="Fang Y."/>
            <person name="Liao Q."/>
        </authorList>
    </citation>
    <scope>NUCLEOTIDE SEQUENCE [LARGE SCALE GENOMIC DNA]</scope>
    <source>
        <strain evidence="1">H3</strain>
        <tissue evidence="1">Leaf</tissue>
    </source>
</reference>
<evidence type="ECO:0000313" key="2">
    <source>
        <dbReference type="Proteomes" id="UP000886520"/>
    </source>
</evidence>
<evidence type="ECO:0000313" key="1">
    <source>
        <dbReference type="EMBL" id="KAI5080002.1"/>
    </source>
</evidence>
<name>A0A9D4ZN99_ADICA</name>
<proteinExistence type="predicted"/>
<comment type="caution">
    <text evidence="1">The sequence shown here is derived from an EMBL/GenBank/DDBJ whole genome shotgun (WGS) entry which is preliminary data.</text>
</comment>
<dbReference type="EMBL" id="JABFUD020000005">
    <property type="protein sequence ID" value="KAI5080002.1"/>
    <property type="molecule type" value="Genomic_DNA"/>
</dbReference>
<accession>A0A9D4ZN99</accession>
<sequence length="96" mass="10482">MVQFLEDVAMRERAHSAHVQMQGNGAPPAYTLLVPGWAGHNHRVAEHAHTLQPTPQTCNILRPTPIIPTSPVHMMDLWGGVLKFSLPASNCLSPPC</sequence>
<dbReference type="Proteomes" id="UP000886520">
    <property type="component" value="Chromosome 5"/>
</dbReference>
<protein>
    <submittedName>
        <fullName evidence="1">Uncharacterized protein</fullName>
    </submittedName>
</protein>
<gene>
    <name evidence="1" type="ORF">GOP47_0005481</name>
</gene>